<dbReference type="OrthoDB" id="3266428at2759"/>
<dbReference type="HOGENOM" id="CLU_003292_7_1_1"/>
<reference evidence="3 4" key="1">
    <citation type="submission" date="2014-04" db="EMBL/GenBank/DDBJ databases">
        <authorList>
            <consortium name="DOE Joint Genome Institute"/>
            <person name="Kuo A."/>
            <person name="Tarkka M."/>
            <person name="Buscot F."/>
            <person name="Kohler A."/>
            <person name="Nagy L.G."/>
            <person name="Floudas D."/>
            <person name="Copeland A."/>
            <person name="Barry K.W."/>
            <person name="Cichocki N."/>
            <person name="Veneault-Fourrey C."/>
            <person name="LaButti K."/>
            <person name="Lindquist E.A."/>
            <person name="Lipzen A."/>
            <person name="Lundell T."/>
            <person name="Morin E."/>
            <person name="Murat C."/>
            <person name="Sun H."/>
            <person name="Tunlid A."/>
            <person name="Henrissat B."/>
            <person name="Grigoriev I.V."/>
            <person name="Hibbett D.S."/>
            <person name="Martin F."/>
            <person name="Nordberg H.P."/>
            <person name="Cantor M.N."/>
            <person name="Hua S.X."/>
        </authorList>
    </citation>
    <scope>NUCLEOTIDE SEQUENCE [LARGE SCALE GENOMIC DNA]</scope>
    <source>
        <strain evidence="3 4">F 1598</strain>
    </source>
</reference>
<dbReference type="InterPro" id="IPR010998">
    <property type="entry name" value="Integrase_recombinase_N"/>
</dbReference>
<reference evidence="4" key="2">
    <citation type="submission" date="2015-01" db="EMBL/GenBank/DDBJ databases">
        <title>Evolutionary Origins and Diversification of the Mycorrhizal Mutualists.</title>
        <authorList>
            <consortium name="DOE Joint Genome Institute"/>
            <consortium name="Mycorrhizal Genomics Consortium"/>
            <person name="Kohler A."/>
            <person name="Kuo A."/>
            <person name="Nagy L.G."/>
            <person name="Floudas D."/>
            <person name="Copeland A."/>
            <person name="Barry K.W."/>
            <person name="Cichocki N."/>
            <person name="Veneault-Fourrey C."/>
            <person name="LaButti K."/>
            <person name="Lindquist E.A."/>
            <person name="Lipzen A."/>
            <person name="Lundell T."/>
            <person name="Morin E."/>
            <person name="Murat C."/>
            <person name="Riley R."/>
            <person name="Ohm R."/>
            <person name="Sun H."/>
            <person name="Tunlid A."/>
            <person name="Henrissat B."/>
            <person name="Grigoriev I.V."/>
            <person name="Hibbett D.S."/>
            <person name="Martin F."/>
        </authorList>
    </citation>
    <scope>NUCLEOTIDE SEQUENCE [LARGE SCALE GENOMIC DNA]</scope>
    <source>
        <strain evidence="4">F 1598</strain>
    </source>
</reference>
<feature type="non-terminal residue" evidence="3">
    <location>
        <position position="149"/>
    </location>
</feature>
<dbReference type="AlphaFoldDB" id="A0A0C3C8W6"/>
<sequence length="149" mass="16634">MLSIPCTLEGRISKPRKPKNNNKYSPSSFRPHVPASERLRCWTSPHVISHHNNITSCLPISTASTLLRIMLLSLEEKTHSNYGASLLRFTQFCDSHNISEVDRCPASEVIISAFIASYAGLCSSDCINGWLSGIKWWHTFQGAEWNGGD</sequence>
<keyword evidence="4" id="KW-1185">Reference proteome</keyword>
<dbReference type="STRING" id="765440.A0A0C3C8W6"/>
<dbReference type="Gene3D" id="1.10.150.130">
    <property type="match status" value="1"/>
</dbReference>
<feature type="region of interest" description="Disordered" evidence="2">
    <location>
        <begin position="1"/>
        <end position="30"/>
    </location>
</feature>
<organism evidence="3 4">
    <name type="scientific">Piloderma croceum (strain F 1598)</name>
    <dbReference type="NCBI Taxonomy" id="765440"/>
    <lineage>
        <taxon>Eukaryota</taxon>
        <taxon>Fungi</taxon>
        <taxon>Dikarya</taxon>
        <taxon>Basidiomycota</taxon>
        <taxon>Agaricomycotina</taxon>
        <taxon>Agaricomycetes</taxon>
        <taxon>Agaricomycetidae</taxon>
        <taxon>Atheliales</taxon>
        <taxon>Atheliaceae</taxon>
        <taxon>Piloderma</taxon>
    </lineage>
</organism>
<evidence type="ECO:0000256" key="1">
    <source>
        <dbReference type="ARBA" id="ARBA00023125"/>
    </source>
</evidence>
<proteinExistence type="predicted"/>
<dbReference type="SUPFAM" id="SSF47823">
    <property type="entry name" value="lambda integrase-like, N-terminal domain"/>
    <property type="match status" value="1"/>
</dbReference>
<dbReference type="GO" id="GO:0003677">
    <property type="term" value="F:DNA binding"/>
    <property type="evidence" value="ECO:0007669"/>
    <property type="project" value="UniProtKB-KW"/>
</dbReference>
<evidence type="ECO:0000313" key="4">
    <source>
        <dbReference type="Proteomes" id="UP000054166"/>
    </source>
</evidence>
<gene>
    <name evidence="3" type="ORF">PILCRDRAFT_65676</name>
</gene>
<evidence type="ECO:0000256" key="2">
    <source>
        <dbReference type="SAM" id="MobiDB-lite"/>
    </source>
</evidence>
<accession>A0A0C3C8W6</accession>
<dbReference type="InParanoid" id="A0A0C3C8W6"/>
<name>A0A0C3C8W6_PILCF</name>
<protein>
    <submittedName>
        <fullName evidence="3">Uncharacterized protein</fullName>
    </submittedName>
</protein>
<dbReference type="Proteomes" id="UP000054166">
    <property type="component" value="Unassembled WGS sequence"/>
</dbReference>
<evidence type="ECO:0000313" key="3">
    <source>
        <dbReference type="EMBL" id="KIM86112.1"/>
    </source>
</evidence>
<keyword evidence="1" id="KW-0238">DNA-binding</keyword>
<dbReference type="EMBL" id="KN832983">
    <property type="protein sequence ID" value="KIM86112.1"/>
    <property type="molecule type" value="Genomic_DNA"/>
</dbReference>